<dbReference type="Proteomes" id="UP000077266">
    <property type="component" value="Unassembled WGS sequence"/>
</dbReference>
<dbReference type="InParanoid" id="A0A165C5T5"/>
<keyword evidence="3" id="KW-1185">Reference proteome</keyword>
<dbReference type="AlphaFoldDB" id="A0A165C5T5"/>
<organism evidence="2 3">
    <name type="scientific">Exidia glandulosa HHB12029</name>
    <dbReference type="NCBI Taxonomy" id="1314781"/>
    <lineage>
        <taxon>Eukaryota</taxon>
        <taxon>Fungi</taxon>
        <taxon>Dikarya</taxon>
        <taxon>Basidiomycota</taxon>
        <taxon>Agaricomycotina</taxon>
        <taxon>Agaricomycetes</taxon>
        <taxon>Auriculariales</taxon>
        <taxon>Exidiaceae</taxon>
        <taxon>Exidia</taxon>
    </lineage>
</organism>
<accession>A0A165C5T5</accession>
<name>A0A165C5T5_EXIGL</name>
<evidence type="ECO:0000313" key="2">
    <source>
        <dbReference type="EMBL" id="KZV81874.1"/>
    </source>
</evidence>
<reference evidence="2 3" key="1">
    <citation type="journal article" date="2016" name="Mol. Biol. Evol.">
        <title>Comparative Genomics of Early-Diverging Mushroom-Forming Fungi Provides Insights into the Origins of Lignocellulose Decay Capabilities.</title>
        <authorList>
            <person name="Nagy L.G."/>
            <person name="Riley R."/>
            <person name="Tritt A."/>
            <person name="Adam C."/>
            <person name="Daum C."/>
            <person name="Floudas D."/>
            <person name="Sun H."/>
            <person name="Yadav J.S."/>
            <person name="Pangilinan J."/>
            <person name="Larsson K.H."/>
            <person name="Matsuura K."/>
            <person name="Barry K."/>
            <person name="Labutti K."/>
            <person name="Kuo R."/>
            <person name="Ohm R.A."/>
            <person name="Bhattacharya S.S."/>
            <person name="Shirouzu T."/>
            <person name="Yoshinaga Y."/>
            <person name="Martin F.M."/>
            <person name="Grigoriev I.V."/>
            <person name="Hibbett D.S."/>
        </authorList>
    </citation>
    <scope>NUCLEOTIDE SEQUENCE [LARGE SCALE GENOMIC DNA]</scope>
    <source>
        <strain evidence="2 3">HHB12029</strain>
    </source>
</reference>
<gene>
    <name evidence="2" type="ORF">EXIGLDRAFT_361131</name>
</gene>
<evidence type="ECO:0000313" key="3">
    <source>
        <dbReference type="Proteomes" id="UP000077266"/>
    </source>
</evidence>
<protein>
    <submittedName>
        <fullName evidence="2">Uncharacterized protein</fullName>
    </submittedName>
</protein>
<sequence length="65" mass="6600">MAFPAPESQYTNTNPYSPLPVDRPVRTSGDARLPAVVAGGISIDAPATGPGSALRACPPVRPTIG</sequence>
<proteinExistence type="predicted"/>
<feature type="region of interest" description="Disordered" evidence="1">
    <location>
        <begin position="42"/>
        <end position="65"/>
    </location>
</feature>
<evidence type="ECO:0000256" key="1">
    <source>
        <dbReference type="SAM" id="MobiDB-lite"/>
    </source>
</evidence>
<feature type="region of interest" description="Disordered" evidence="1">
    <location>
        <begin position="1"/>
        <end position="27"/>
    </location>
</feature>
<dbReference type="EMBL" id="KV426360">
    <property type="protein sequence ID" value="KZV81874.1"/>
    <property type="molecule type" value="Genomic_DNA"/>
</dbReference>